<reference evidence="1" key="2">
    <citation type="submission" date="2020-09" db="EMBL/GenBank/DDBJ databases">
        <authorList>
            <person name="Sun Q."/>
            <person name="Ohkuma M."/>
        </authorList>
    </citation>
    <scope>NUCLEOTIDE SEQUENCE</scope>
    <source>
        <strain evidence="1">JCM 4059</strain>
    </source>
</reference>
<dbReference type="AlphaFoldDB" id="A0A919B912"/>
<name>A0A919B912_9ACTN</name>
<accession>A0A919B912</accession>
<evidence type="ECO:0000313" key="2">
    <source>
        <dbReference type="Proteomes" id="UP000638313"/>
    </source>
</evidence>
<gene>
    <name evidence="1" type="ORF">GCM10010218_59540</name>
</gene>
<dbReference type="EMBL" id="BNBD01000019">
    <property type="protein sequence ID" value="GHF70275.1"/>
    <property type="molecule type" value="Genomic_DNA"/>
</dbReference>
<proteinExistence type="predicted"/>
<keyword evidence="2" id="KW-1185">Reference proteome</keyword>
<dbReference type="InterPro" id="IPR045362">
    <property type="entry name" value="CIS_spike_tip"/>
</dbReference>
<dbReference type="Proteomes" id="UP000638313">
    <property type="component" value="Unassembled WGS sequence"/>
</dbReference>
<dbReference type="RefSeq" id="WP_190132874.1">
    <property type="nucleotide sequence ID" value="NZ_BNBD01000019.1"/>
</dbReference>
<evidence type="ECO:0000313" key="1">
    <source>
        <dbReference type="EMBL" id="GHF70275.1"/>
    </source>
</evidence>
<sequence>MQKIVVREGDTVALLPALTPLATLVPPPPVPVPKGSAGFRVEGHAACVPDDIESMVINNVPYTTQAFPNAGSGRVQLTVPAQNRATYARTSHGTVEVVVNGGPLDLVFTVEAVASNPSGGADVIGTQYRGKATLTCPRTRPVTAG</sequence>
<comment type="caution">
    <text evidence="1">The sequence shown here is derived from an EMBL/GenBank/DDBJ whole genome shotgun (WGS) entry which is preliminary data.</text>
</comment>
<reference evidence="1" key="1">
    <citation type="journal article" date="2014" name="Int. J. Syst. Evol. Microbiol.">
        <title>Complete genome sequence of Corynebacterium casei LMG S-19264T (=DSM 44701T), isolated from a smear-ripened cheese.</title>
        <authorList>
            <consortium name="US DOE Joint Genome Institute (JGI-PGF)"/>
            <person name="Walter F."/>
            <person name="Albersmeier A."/>
            <person name="Kalinowski J."/>
            <person name="Ruckert C."/>
        </authorList>
    </citation>
    <scope>NUCLEOTIDE SEQUENCE</scope>
    <source>
        <strain evidence="1">JCM 4059</strain>
    </source>
</reference>
<dbReference type="Pfam" id="PF19267">
    <property type="entry name" value="CIS_spike_tip"/>
    <property type="match status" value="1"/>
</dbReference>
<protein>
    <submittedName>
        <fullName evidence="1">Uncharacterized protein</fullName>
    </submittedName>
</protein>
<organism evidence="1 2">
    <name type="scientific">Streptomyces mashuensis</name>
    <dbReference type="NCBI Taxonomy" id="33904"/>
    <lineage>
        <taxon>Bacteria</taxon>
        <taxon>Bacillati</taxon>
        <taxon>Actinomycetota</taxon>
        <taxon>Actinomycetes</taxon>
        <taxon>Kitasatosporales</taxon>
        <taxon>Streptomycetaceae</taxon>
        <taxon>Streptomyces</taxon>
    </lineage>
</organism>